<organism evidence="1 2">
    <name type="scientific">Exophiala viscosa</name>
    <dbReference type="NCBI Taxonomy" id="2486360"/>
    <lineage>
        <taxon>Eukaryota</taxon>
        <taxon>Fungi</taxon>
        <taxon>Dikarya</taxon>
        <taxon>Ascomycota</taxon>
        <taxon>Pezizomycotina</taxon>
        <taxon>Eurotiomycetes</taxon>
        <taxon>Chaetothyriomycetidae</taxon>
        <taxon>Chaetothyriales</taxon>
        <taxon>Herpotrichiellaceae</taxon>
        <taxon>Exophiala</taxon>
    </lineage>
</organism>
<protein>
    <recommendedName>
        <fullName evidence="3">C2H2-type domain-containing protein</fullName>
    </recommendedName>
</protein>
<evidence type="ECO:0000313" key="2">
    <source>
        <dbReference type="Proteomes" id="UP001203852"/>
    </source>
</evidence>
<dbReference type="PANTHER" id="PTHR10039">
    <property type="entry name" value="AMELOGENIN"/>
    <property type="match status" value="1"/>
</dbReference>
<accession>A0AAN6IAV9</accession>
<gene>
    <name evidence="1" type="ORF">EDD36DRAFT_467683</name>
</gene>
<dbReference type="AlphaFoldDB" id="A0AAN6IAV9"/>
<comment type="caution">
    <text evidence="1">The sequence shown here is derived from an EMBL/GenBank/DDBJ whole genome shotgun (WGS) entry which is preliminary data.</text>
</comment>
<evidence type="ECO:0000313" key="1">
    <source>
        <dbReference type="EMBL" id="KAI1610626.1"/>
    </source>
</evidence>
<dbReference type="EMBL" id="MU404358">
    <property type="protein sequence ID" value="KAI1610626.1"/>
    <property type="molecule type" value="Genomic_DNA"/>
</dbReference>
<dbReference type="Proteomes" id="UP001203852">
    <property type="component" value="Unassembled WGS sequence"/>
</dbReference>
<keyword evidence="2" id="KW-1185">Reference proteome</keyword>
<reference evidence="1" key="1">
    <citation type="journal article" date="2022" name="bioRxiv">
        <title>Deciphering the potential niche of two novel black yeast fungi from a biological soil crust based on their genomes, phenotypes, and melanin regulation.</title>
        <authorList>
            <consortium name="DOE Joint Genome Institute"/>
            <person name="Carr E.C."/>
            <person name="Barton Q."/>
            <person name="Grambo S."/>
            <person name="Sullivan M."/>
            <person name="Renfro C.M."/>
            <person name="Kuo A."/>
            <person name="Pangilinan J."/>
            <person name="Lipzen A."/>
            <person name="Keymanesh K."/>
            <person name="Savage E."/>
            <person name="Barry K."/>
            <person name="Grigoriev I.V."/>
            <person name="Riekhof W.R."/>
            <person name="Harris S.S."/>
        </authorList>
    </citation>
    <scope>NUCLEOTIDE SEQUENCE</scope>
    <source>
        <strain evidence="1">JF 03-4F</strain>
    </source>
</reference>
<name>A0AAN6IAV9_9EURO</name>
<evidence type="ECO:0008006" key="3">
    <source>
        <dbReference type="Google" id="ProtNLM"/>
    </source>
</evidence>
<sequence>MSEKEKAKTMRILEWLACSCRLMKKHEVQDGIVFAANNMVLDDETKLAPAVLDLCKPLIEEGPHNTIDFVHYSAKEYILDKVSGPLLQEPQAHFNIAFSCISYLNTSVDFLTTGPTEDFVTTQVAKGFHGLHNYANEYWFQHLFQCAASLGDLDESGNMNSALHTRRDLYWKGMPGDAARDLNFDDTTTEAGILEELATFSQFDHVRRMGIDVRTFRAHLVQERHAHEVADKHHAYELEHDPTHFSQLSHRYHEVIASLLNCKLDDLPSSIDQETFRMFKETYGESEFTCRFHDCHFHSDGFKSIQQRDHHELSHVKKLRCADPTCVFFTRGFTSKTGLLKHNRKYHPSPEKGRLPDFVPV</sequence>
<dbReference type="PANTHER" id="PTHR10039:SF14">
    <property type="entry name" value="NACHT DOMAIN-CONTAINING PROTEIN"/>
    <property type="match status" value="1"/>
</dbReference>
<proteinExistence type="predicted"/>